<evidence type="ECO:0000313" key="4">
    <source>
        <dbReference type="Proteomes" id="UP001501411"/>
    </source>
</evidence>
<dbReference type="InterPro" id="IPR000836">
    <property type="entry name" value="PRTase_dom"/>
</dbReference>
<dbReference type="Gene3D" id="3.40.50.2020">
    <property type="match status" value="1"/>
</dbReference>
<dbReference type="Proteomes" id="UP001501411">
    <property type="component" value="Unassembled WGS sequence"/>
</dbReference>
<dbReference type="PANTHER" id="PTHR47505">
    <property type="entry name" value="DNA UTILIZATION PROTEIN YHGH"/>
    <property type="match status" value="1"/>
</dbReference>
<proteinExistence type="inferred from homology"/>
<dbReference type="InterPro" id="IPR051910">
    <property type="entry name" value="ComF/GntX_DNA_util-trans"/>
</dbReference>
<protein>
    <submittedName>
        <fullName evidence="3">ComF family protein</fullName>
    </submittedName>
</protein>
<dbReference type="RefSeq" id="WP_345233985.1">
    <property type="nucleotide sequence ID" value="NZ_BAABIQ010000043.1"/>
</dbReference>
<sequence>MWTASGERGVKSKPMLRYLKHFFSLLYPDLCLGCKRPLYEHEVLICTHCWYHLPLTNFHLDKANAAARQLWGRVPLEQVTACFYFIKGTQVQQILHHLKYLGKSEVGIVLGKKYGLLLKDTVFHTADVILPVPLHPKKLKRRTYNQSEYFAKGLSYSLDIPIELGNLIRHSQDASQTTKNRFERYENMRSAFHIQDPEKLEGKHVLLVDDVFTTGATIEACANVLLEIPEVKVSVIALAYTH</sequence>
<feature type="domain" description="Phosphoribosyltransferase" evidence="2">
    <location>
        <begin position="147"/>
        <end position="232"/>
    </location>
</feature>
<evidence type="ECO:0000313" key="3">
    <source>
        <dbReference type="EMBL" id="GAA4803712.1"/>
    </source>
</evidence>
<keyword evidence="4" id="KW-1185">Reference proteome</keyword>
<evidence type="ECO:0000259" key="2">
    <source>
        <dbReference type="Pfam" id="PF00156"/>
    </source>
</evidence>
<gene>
    <name evidence="3" type="ORF">GCM10023231_35960</name>
</gene>
<dbReference type="Pfam" id="PF00156">
    <property type="entry name" value="Pribosyltran"/>
    <property type="match status" value="1"/>
</dbReference>
<dbReference type="InterPro" id="IPR029057">
    <property type="entry name" value="PRTase-like"/>
</dbReference>
<comment type="caution">
    <text evidence="3">The sequence shown here is derived from an EMBL/GenBank/DDBJ whole genome shotgun (WGS) entry which is preliminary data.</text>
</comment>
<accession>A0ABP9C4X4</accession>
<dbReference type="PANTHER" id="PTHR47505:SF1">
    <property type="entry name" value="DNA UTILIZATION PROTEIN YHGH"/>
    <property type="match status" value="1"/>
</dbReference>
<dbReference type="SUPFAM" id="SSF53271">
    <property type="entry name" value="PRTase-like"/>
    <property type="match status" value="1"/>
</dbReference>
<dbReference type="EMBL" id="BAABIQ010000043">
    <property type="protein sequence ID" value="GAA4803712.1"/>
    <property type="molecule type" value="Genomic_DNA"/>
</dbReference>
<evidence type="ECO:0000256" key="1">
    <source>
        <dbReference type="ARBA" id="ARBA00008007"/>
    </source>
</evidence>
<organism evidence="3 4">
    <name type="scientific">Olivibacter ginsenosidimutans</name>
    <dbReference type="NCBI Taxonomy" id="1176537"/>
    <lineage>
        <taxon>Bacteria</taxon>
        <taxon>Pseudomonadati</taxon>
        <taxon>Bacteroidota</taxon>
        <taxon>Sphingobacteriia</taxon>
        <taxon>Sphingobacteriales</taxon>
        <taxon>Sphingobacteriaceae</taxon>
        <taxon>Olivibacter</taxon>
    </lineage>
</organism>
<name>A0ABP9C4X4_9SPHI</name>
<reference evidence="4" key="1">
    <citation type="journal article" date="2019" name="Int. J. Syst. Evol. Microbiol.">
        <title>The Global Catalogue of Microorganisms (GCM) 10K type strain sequencing project: providing services to taxonomists for standard genome sequencing and annotation.</title>
        <authorList>
            <consortium name="The Broad Institute Genomics Platform"/>
            <consortium name="The Broad Institute Genome Sequencing Center for Infectious Disease"/>
            <person name="Wu L."/>
            <person name="Ma J."/>
        </authorList>
    </citation>
    <scope>NUCLEOTIDE SEQUENCE [LARGE SCALE GENOMIC DNA]</scope>
    <source>
        <strain evidence="4">JCM 18200</strain>
    </source>
</reference>
<comment type="similarity">
    <text evidence="1">Belongs to the ComF/GntX family.</text>
</comment>
<dbReference type="CDD" id="cd06223">
    <property type="entry name" value="PRTases_typeI"/>
    <property type="match status" value="1"/>
</dbReference>